<evidence type="ECO:0000313" key="1">
    <source>
        <dbReference type="EMBL" id="KGO88415.1"/>
    </source>
</evidence>
<dbReference type="STRING" id="1121895.GCA_000378485_00296"/>
<gene>
    <name evidence="1" type="ORF">Q765_00435</name>
</gene>
<name>A0A0A2MJA0_9FLAO</name>
<accession>A0A0A2MJA0</accession>
<keyword evidence="2" id="KW-1185">Reference proteome</keyword>
<sequence>MSFIFVLYETIKQALKKTMTMMDKETKKRNKYNEDILKAVAIRHDVSVDYVRKSLKGTSKGIVPDELVKDYNKGEADLKQVVDQAIEKFKYNT</sequence>
<organism evidence="1 2">
    <name type="scientific">Flavobacterium rivuli WB 3.3-2 = DSM 21788</name>
    <dbReference type="NCBI Taxonomy" id="1121895"/>
    <lineage>
        <taxon>Bacteria</taxon>
        <taxon>Pseudomonadati</taxon>
        <taxon>Bacteroidota</taxon>
        <taxon>Flavobacteriia</taxon>
        <taxon>Flavobacteriales</taxon>
        <taxon>Flavobacteriaceae</taxon>
        <taxon>Flavobacterium</taxon>
    </lineage>
</organism>
<evidence type="ECO:0000313" key="2">
    <source>
        <dbReference type="Proteomes" id="UP000030152"/>
    </source>
</evidence>
<dbReference type="AlphaFoldDB" id="A0A0A2MJA0"/>
<dbReference type="Proteomes" id="UP000030152">
    <property type="component" value="Unassembled WGS sequence"/>
</dbReference>
<proteinExistence type="predicted"/>
<reference evidence="1 2" key="1">
    <citation type="submission" date="2013-09" db="EMBL/GenBank/DDBJ databases">
        <authorList>
            <person name="Zeng Z."/>
            <person name="Chen C."/>
        </authorList>
    </citation>
    <scope>NUCLEOTIDE SEQUENCE [LARGE SCALE GENOMIC DNA]</scope>
    <source>
        <strain evidence="1 2">WB 3.3-2</strain>
    </source>
</reference>
<protein>
    <submittedName>
        <fullName evidence="1">Uncharacterized protein</fullName>
    </submittedName>
</protein>
<dbReference type="EMBL" id="JRLX01000001">
    <property type="protein sequence ID" value="KGO88415.1"/>
    <property type="molecule type" value="Genomic_DNA"/>
</dbReference>
<comment type="caution">
    <text evidence="1">The sequence shown here is derived from an EMBL/GenBank/DDBJ whole genome shotgun (WGS) entry which is preliminary data.</text>
</comment>